<dbReference type="PANTHER" id="PTHR43798">
    <property type="entry name" value="MONOACYLGLYCEROL LIPASE"/>
    <property type="match status" value="1"/>
</dbReference>
<evidence type="ECO:0000313" key="3">
    <source>
        <dbReference type="Proteomes" id="UP000238034"/>
    </source>
</evidence>
<evidence type="ECO:0000259" key="1">
    <source>
        <dbReference type="Pfam" id="PF12697"/>
    </source>
</evidence>
<dbReference type="Gene3D" id="3.40.50.1820">
    <property type="entry name" value="alpha/beta hydrolase"/>
    <property type="match status" value="1"/>
</dbReference>
<name>A0A2T0U3F6_9SPHI</name>
<keyword evidence="3" id="KW-1185">Reference proteome</keyword>
<dbReference type="InterPro" id="IPR000073">
    <property type="entry name" value="AB_hydrolase_1"/>
</dbReference>
<evidence type="ECO:0000313" key="2">
    <source>
        <dbReference type="EMBL" id="PRY52442.1"/>
    </source>
</evidence>
<dbReference type="EMBL" id="PVTH01000006">
    <property type="protein sequence ID" value="PRY52442.1"/>
    <property type="molecule type" value="Genomic_DNA"/>
</dbReference>
<reference evidence="2 3" key="1">
    <citation type="submission" date="2018-03" db="EMBL/GenBank/DDBJ databases">
        <title>Genomic Encyclopedia of Type Strains, Phase III (KMG-III): the genomes of soil and plant-associated and newly described type strains.</title>
        <authorList>
            <person name="Whitman W."/>
        </authorList>
    </citation>
    <scope>NUCLEOTIDE SEQUENCE [LARGE SCALE GENOMIC DNA]</scope>
    <source>
        <strain evidence="2 3">CGMCC 1.9313</strain>
    </source>
</reference>
<dbReference type="Pfam" id="PF12697">
    <property type="entry name" value="Abhydrolase_6"/>
    <property type="match status" value="1"/>
</dbReference>
<dbReference type="OrthoDB" id="9780932at2"/>
<comment type="caution">
    <text evidence="2">The sequence shown here is derived from an EMBL/GenBank/DDBJ whole genome shotgun (WGS) entry which is preliminary data.</text>
</comment>
<gene>
    <name evidence="2" type="ORF">B0I27_106203</name>
</gene>
<feature type="domain" description="AB hydrolase-1" evidence="1">
    <location>
        <begin position="28"/>
        <end position="261"/>
    </location>
</feature>
<sequence>MIKEKQLEIDDLQVHYKIKEADHADLTVVFIHGFPFDCSIWDRQMEGLPDNVRGISYDIRGFGRSRGGHHFFSIDLFASDLIKFLKNLSVQRIVLCGVSMGGYIALRAVQRSSDHLAGLILCDTNASADSNEAKLKRFESIDKITSGGKAQFIEEFLKGLFSEKTNEENRQLIDQIAHIISETNDDVICAAQLAMASRTETVSFLPAISVPCLIIRGAEDQLMSMEQAEQMDTQLNSHGILEIAHAGHLPNAENPDAFNEAIINFLQAINEGSDDRS</sequence>
<accession>A0A2T0U3F6</accession>
<proteinExistence type="predicted"/>
<dbReference type="RefSeq" id="WP_106293568.1">
    <property type="nucleotide sequence ID" value="NZ_PVTH01000006.1"/>
</dbReference>
<dbReference type="Proteomes" id="UP000238034">
    <property type="component" value="Unassembled WGS sequence"/>
</dbReference>
<protein>
    <submittedName>
        <fullName evidence="2">Pimeloyl-ACP methyl ester carboxylesterase</fullName>
    </submittedName>
</protein>
<organism evidence="2 3">
    <name type="scientific">Arcticibacter pallidicorallinus</name>
    <dbReference type="NCBI Taxonomy" id="1259464"/>
    <lineage>
        <taxon>Bacteria</taxon>
        <taxon>Pseudomonadati</taxon>
        <taxon>Bacteroidota</taxon>
        <taxon>Sphingobacteriia</taxon>
        <taxon>Sphingobacteriales</taxon>
        <taxon>Sphingobacteriaceae</taxon>
        <taxon>Arcticibacter</taxon>
    </lineage>
</organism>
<dbReference type="AlphaFoldDB" id="A0A2T0U3F6"/>
<dbReference type="SUPFAM" id="SSF53474">
    <property type="entry name" value="alpha/beta-Hydrolases"/>
    <property type="match status" value="1"/>
</dbReference>
<dbReference type="InterPro" id="IPR050266">
    <property type="entry name" value="AB_hydrolase_sf"/>
</dbReference>
<dbReference type="PRINTS" id="PR00111">
    <property type="entry name" value="ABHYDROLASE"/>
</dbReference>
<dbReference type="InterPro" id="IPR029058">
    <property type="entry name" value="AB_hydrolase_fold"/>
</dbReference>